<dbReference type="Proteomes" id="UP000000644">
    <property type="component" value="Plasmid pPNAP03"/>
</dbReference>
<keyword evidence="1" id="KW-0614">Plasmid</keyword>
<dbReference type="KEGG" id="pna:Pnap_4926"/>
<evidence type="ECO:0000313" key="1">
    <source>
        <dbReference type="EMBL" id="ABM39990.1"/>
    </source>
</evidence>
<dbReference type="RefSeq" id="WP_011798361.1">
    <property type="nucleotide sequence ID" value="NC_008759.1"/>
</dbReference>
<dbReference type="AlphaFoldDB" id="A1VWG2"/>
<protein>
    <submittedName>
        <fullName evidence="1">Uncharacterized protein</fullName>
    </submittedName>
</protein>
<gene>
    <name evidence="1" type="ordered locus">Pnap_4926</name>
</gene>
<dbReference type="HOGENOM" id="CLU_100245_0_0_4"/>
<accession>A1VWG2</accession>
<keyword evidence="2" id="KW-1185">Reference proteome</keyword>
<sequence>MTTLQASTRNAARLVYKALQTTLSPVNDLQYRELLDLYRADPKFAGAVQEIAEGLELIVLDFSERGLIVVPTSRESKFSVRMADIRTNLKADQKAGLLLAHIAITAVFYPTTDGLDDDNYIPPPANLAQFRDVLFALARRLKDAGGNMQDVPLELAPGWELICAMPTVLPASQRASANSLTGLIGLALTHMVSGGLVRIDRESSDEELITYTATHRLRVQLRELTLRRLFELAQTSSTTAGSA</sequence>
<organism evidence="1 2">
    <name type="scientific">Polaromonas naphthalenivorans (strain CJ2)</name>
    <dbReference type="NCBI Taxonomy" id="365044"/>
    <lineage>
        <taxon>Bacteria</taxon>
        <taxon>Pseudomonadati</taxon>
        <taxon>Pseudomonadota</taxon>
        <taxon>Betaproteobacteria</taxon>
        <taxon>Burkholderiales</taxon>
        <taxon>Comamonadaceae</taxon>
        <taxon>Polaromonas</taxon>
    </lineage>
</organism>
<dbReference type="OrthoDB" id="6873087at2"/>
<proteinExistence type="predicted"/>
<dbReference type="EMBL" id="CP000532">
    <property type="protein sequence ID" value="ABM39990.1"/>
    <property type="molecule type" value="Genomic_DNA"/>
</dbReference>
<evidence type="ECO:0000313" key="2">
    <source>
        <dbReference type="Proteomes" id="UP000000644"/>
    </source>
</evidence>
<geneLocation type="plasmid" evidence="1 2">
    <name>pPNAP03</name>
</geneLocation>
<name>A1VWG2_POLNA</name>
<reference evidence="2" key="1">
    <citation type="journal article" date="2009" name="Environ. Microbiol.">
        <title>The genome of Polaromonas naphthalenivorans strain CJ2, isolated from coal tar-contaminated sediment, reveals physiological and metabolic versatility and evolution through extensive horizontal gene transfer.</title>
        <authorList>
            <person name="Yagi J.M."/>
            <person name="Sims D."/>
            <person name="Brettin T."/>
            <person name="Bruce D."/>
            <person name="Madsen E.L."/>
        </authorList>
    </citation>
    <scope>NUCLEOTIDE SEQUENCE [LARGE SCALE GENOMIC DNA]</scope>
    <source>
        <strain evidence="2">CJ2</strain>
        <plasmid evidence="2">Plasmid pPNAP03</plasmid>
    </source>
</reference>